<protein>
    <submittedName>
        <fullName evidence="3">M15 family metallopeptidase</fullName>
    </submittedName>
</protein>
<sequence>MSSPVVLVAVLLYFAAVSGVLGLIMLPHWQAQAGRLVVRAWQRLRPGQELVLPAGLRKLGRPFAALHAGLEADRLPPHLMLLGLLTAVVIAAGPVAGLLLHERIGARLPLASFGTPSAADDRIAPRLAPAMVAEPLPPAWLHEAGQPRGQEHGADRDWSKLQPQFRRRLVALFEIAQERHGYQVVLMEGHRSAERQARLAALGPATTLAGPDRSRHQAGLAADLAFVRDGRLHWSERDPWTLQAYRHIGEIATSLGLQWGGHWTSLRDLAHVEWRDRETASAPGAPPSAAVLASAR</sequence>
<dbReference type="EMBL" id="JAAOCD010000007">
    <property type="protein sequence ID" value="NHK99683.1"/>
    <property type="molecule type" value="Genomic_DNA"/>
</dbReference>
<dbReference type="CDD" id="cd14845">
    <property type="entry name" value="L-Ala-D-Glu_peptidase_like"/>
    <property type="match status" value="1"/>
</dbReference>
<name>A0ABX0HXF9_9BURK</name>
<feature type="transmembrane region" description="Helical" evidence="1">
    <location>
        <begin position="79"/>
        <end position="100"/>
    </location>
</feature>
<proteinExistence type="predicted"/>
<evidence type="ECO:0000256" key="1">
    <source>
        <dbReference type="SAM" id="Phobius"/>
    </source>
</evidence>
<dbReference type="RefSeq" id="WP_009855713.1">
    <property type="nucleotide sequence ID" value="NZ_JAAOCD010000007.1"/>
</dbReference>
<dbReference type="SUPFAM" id="SSF55166">
    <property type="entry name" value="Hedgehog/DD-peptidase"/>
    <property type="match status" value="1"/>
</dbReference>
<evidence type="ECO:0000259" key="2">
    <source>
        <dbReference type="Pfam" id="PF13539"/>
    </source>
</evidence>
<dbReference type="InterPro" id="IPR009045">
    <property type="entry name" value="Zn_M74/Hedgehog-like"/>
</dbReference>
<keyword evidence="1" id="KW-0812">Transmembrane</keyword>
<keyword evidence="4" id="KW-1185">Reference proteome</keyword>
<keyword evidence="1" id="KW-0472">Membrane</keyword>
<organism evidence="3 4">
    <name type="scientific">Rubrivivax benzoatilyticus</name>
    <dbReference type="NCBI Taxonomy" id="316997"/>
    <lineage>
        <taxon>Bacteria</taxon>
        <taxon>Pseudomonadati</taxon>
        <taxon>Pseudomonadota</taxon>
        <taxon>Betaproteobacteria</taxon>
        <taxon>Burkholderiales</taxon>
        <taxon>Sphaerotilaceae</taxon>
        <taxon>Rubrivivax</taxon>
    </lineage>
</organism>
<dbReference type="Pfam" id="PF13539">
    <property type="entry name" value="Peptidase_M15_4"/>
    <property type="match status" value="1"/>
</dbReference>
<comment type="caution">
    <text evidence="3">The sequence shown here is derived from an EMBL/GenBank/DDBJ whole genome shotgun (WGS) entry which is preliminary data.</text>
</comment>
<gene>
    <name evidence="3" type="ORF">G7087_14950</name>
</gene>
<dbReference type="Proteomes" id="UP000802098">
    <property type="component" value="Unassembled WGS sequence"/>
</dbReference>
<evidence type="ECO:0000313" key="3">
    <source>
        <dbReference type="EMBL" id="NHK99683.1"/>
    </source>
</evidence>
<accession>A0ABX0HXF9</accession>
<reference evidence="3 4" key="1">
    <citation type="submission" date="2020-03" db="EMBL/GenBank/DDBJ databases">
        <title>Rubrivivax benzoatilyticus JA2 (sequenced after 10 years sub-culturing).</title>
        <authorList>
            <person name="Gupta D."/>
            <person name="Chintalapati S."/>
            <person name="Chintalapati V.R."/>
        </authorList>
    </citation>
    <scope>NUCLEOTIDE SEQUENCE [LARGE SCALE GENOMIC DNA]</scope>
    <source>
        <strain evidence="3 4">JA2-Mal</strain>
    </source>
</reference>
<feature type="domain" description="Peptidase M15C" evidence="2">
    <location>
        <begin position="212"/>
        <end position="274"/>
    </location>
</feature>
<dbReference type="InterPro" id="IPR039561">
    <property type="entry name" value="Peptidase_M15C"/>
</dbReference>
<dbReference type="Gene3D" id="3.30.1380.10">
    <property type="match status" value="1"/>
</dbReference>
<keyword evidence="1" id="KW-1133">Transmembrane helix</keyword>
<evidence type="ECO:0000313" key="4">
    <source>
        <dbReference type="Proteomes" id="UP000802098"/>
    </source>
</evidence>